<evidence type="ECO:0000313" key="2">
    <source>
        <dbReference type="Proteomes" id="UP001529510"/>
    </source>
</evidence>
<sequence length="99" mass="11103">MEQLQIGPAAMLEDEISWLDNFEPTWTNELETSEADNILLAGHLRLIKTLLSLCGSEKEQFGPSLIQQLLDDFLFRASRIILNSDSSSSTTASIHDFHP</sequence>
<reference evidence="1 2" key="1">
    <citation type="submission" date="2024-05" db="EMBL/GenBank/DDBJ databases">
        <title>Genome sequencing and assembly of Indian major carp, Cirrhinus mrigala (Hamilton, 1822).</title>
        <authorList>
            <person name="Mohindra V."/>
            <person name="Chowdhury L.M."/>
            <person name="Lal K."/>
            <person name="Jena J.K."/>
        </authorList>
    </citation>
    <scope>NUCLEOTIDE SEQUENCE [LARGE SCALE GENOMIC DNA]</scope>
    <source>
        <strain evidence="1">CM1030</strain>
        <tissue evidence="1">Blood</tissue>
    </source>
</reference>
<proteinExistence type="predicted"/>
<organism evidence="1 2">
    <name type="scientific">Cirrhinus mrigala</name>
    <name type="common">Mrigala</name>
    <dbReference type="NCBI Taxonomy" id="683832"/>
    <lineage>
        <taxon>Eukaryota</taxon>
        <taxon>Metazoa</taxon>
        <taxon>Chordata</taxon>
        <taxon>Craniata</taxon>
        <taxon>Vertebrata</taxon>
        <taxon>Euteleostomi</taxon>
        <taxon>Actinopterygii</taxon>
        <taxon>Neopterygii</taxon>
        <taxon>Teleostei</taxon>
        <taxon>Ostariophysi</taxon>
        <taxon>Cypriniformes</taxon>
        <taxon>Cyprinidae</taxon>
        <taxon>Labeoninae</taxon>
        <taxon>Labeonini</taxon>
        <taxon>Cirrhinus</taxon>
    </lineage>
</organism>
<evidence type="ECO:0008006" key="3">
    <source>
        <dbReference type="Google" id="ProtNLM"/>
    </source>
</evidence>
<dbReference type="AlphaFoldDB" id="A0ABD0NQQ3"/>
<protein>
    <recommendedName>
        <fullName evidence="3">Gamma-tubulin complex component</fullName>
    </recommendedName>
</protein>
<feature type="non-terminal residue" evidence="1">
    <location>
        <position position="99"/>
    </location>
</feature>
<evidence type="ECO:0000313" key="1">
    <source>
        <dbReference type="EMBL" id="KAL0164154.1"/>
    </source>
</evidence>
<gene>
    <name evidence="1" type="ORF">M9458_039907</name>
</gene>
<name>A0ABD0NQQ3_CIRMR</name>
<feature type="non-terminal residue" evidence="1">
    <location>
        <position position="1"/>
    </location>
</feature>
<keyword evidence="2" id="KW-1185">Reference proteome</keyword>
<comment type="caution">
    <text evidence="1">The sequence shown here is derived from an EMBL/GenBank/DDBJ whole genome shotgun (WGS) entry which is preliminary data.</text>
</comment>
<accession>A0ABD0NQQ3</accession>
<dbReference type="Proteomes" id="UP001529510">
    <property type="component" value="Unassembled WGS sequence"/>
</dbReference>
<dbReference type="EMBL" id="JAMKFB020000020">
    <property type="protein sequence ID" value="KAL0164154.1"/>
    <property type="molecule type" value="Genomic_DNA"/>
</dbReference>